<dbReference type="CDD" id="cd00657">
    <property type="entry name" value="Ferritin_like"/>
    <property type="match status" value="1"/>
</dbReference>
<accession>A0A9X3TW17</accession>
<dbReference type="EMBL" id="JANWOI010000001">
    <property type="protein sequence ID" value="MDA5192761.1"/>
    <property type="molecule type" value="Genomic_DNA"/>
</dbReference>
<proteinExistence type="predicted"/>
<dbReference type="RefSeq" id="WP_274942464.1">
    <property type="nucleotide sequence ID" value="NZ_JANWOI010000001.1"/>
</dbReference>
<comment type="caution">
    <text evidence="1">The sequence shown here is derived from an EMBL/GenBank/DDBJ whole genome shotgun (WGS) entry which is preliminary data.</text>
</comment>
<evidence type="ECO:0000313" key="2">
    <source>
        <dbReference type="Proteomes" id="UP001141619"/>
    </source>
</evidence>
<keyword evidence="2" id="KW-1185">Reference proteome</keyword>
<dbReference type="Gene3D" id="1.10.620.20">
    <property type="entry name" value="Ribonucleotide Reductase, subunit A"/>
    <property type="match status" value="1"/>
</dbReference>
<name>A0A9X3TW17_9PROT</name>
<dbReference type="GO" id="GO:0016491">
    <property type="term" value="F:oxidoreductase activity"/>
    <property type="evidence" value="ECO:0007669"/>
    <property type="project" value="InterPro"/>
</dbReference>
<evidence type="ECO:0000313" key="1">
    <source>
        <dbReference type="EMBL" id="MDA5192761.1"/>
    </source>
</evidence>
<dbReference type="AlphaFoldDB" id="A0A9X3TW17"/>
<reference evidence="1" key="1">
    <citation type="submission" date="2022-08" db="EMBL/GenBank/DDBJ databases">
        <authorList>
            <person name="Vandamme P."/>
            <person name="Hettiarachchi A."/>
            <person name="Peeters C."/>
            <person name="Cnockaert M."/>
            <person name="Carlier A."/>
        </authorList>
    </citation>
    <scope>NUCLEOTIDE SEQUENCE</scope>
    <source>
        <strain evidence="1">LMG 31809</strain>
    </source>
</reference>
<sequence>MSARWTLDDIAWDRFEAAKVTPDLLAVVKTASLVEANSADYVTYLCNVFHDDETFKAAVVQWGEEEAQHGAALGRWAEMADPSFSFAESLAYFRAGYSLPLDVSASVRGSRVGELIARCVVETGTSSFYSAIRDASAEPVLKDIGKRIATDEFFHYQLFEKHLKRYERDGKMPVWSRLKVALGRVQEAEDDELAYAYYSANIAFTAPETAYENKLFAQTYWRQAMGLYREPHVDNAARMILRAAALNPNGWLGNTAAKTAWKFVQWRQDRLNRAA</sequence>
<organism evidence="1 2">
    <name type="scientific">Govanella unica</name>
    <dbReference type="NCBI Taxonomy" id="2975056"/>
    <lineage>
        <taxon>Bacteria</taxon>
        <taxon>Pseudomonadati</taxon>
        <taxon>Pseudomonadota</taxon>
        <taxon>Alphaproteobacteria</taxon>
        <taxon>Emcibacterales</taxon>
        <taxon>Govanellaceae</taxon>
        <taxon>Govanella</taxon>
    </lineage>
</organism>
<dbReference type="Proteomes" id="UP001141619">
    <property type="component" value="Unassembled WGS sequence"/>
</dbReference>
<dbReference type="InterPro" id="IPR009078">
    <property type="entry name" value="Ferritin-like_SF"/>
</dbReference>
<reference evidence="1" key="2">
    <citation type="journal article" date="2023" name="Syst. Appl. Microbiol.">
        <title>Govania unica gen. nov., sp. nov., a rare biosphere bacterium that represents a novel family in the class Alphaproteobacteria.</title>
        <authorList>
            <person name="Vandamme P."/>
            <person name="Peeters C."/>
            <person name="Hettiarachchi A."/>
            <person name="Cnockaert M."/>
            <person name="Carlier A."/>
        </authorList>
    </citation>
    <scope>NUCLEOTIDE SEQUENCE</scope>
    <source>
        <strain evidence="1">LMG 31809</strain>
    </source>
</reference>
<dbReference type="InterPro" id="IPR012348">
    <property type="entry name" value="RNR-like"/>
</dbReference>
<dbReference type="SUPFAM" id="SSF47240">
    <property type="entry name" value="Ferritin-like"/>
    <property type="match status" value="1"/>
</dbReference>
<protein>
    <submittedName>
        <fullName evidence="1">Ferritin-like domain-containing protein</fullName>
    </submittedName>
</protein>
<gene>
    <name evidence="1" type="ORF">NYP16_02155</name>
</gene>